<proteinExistence type="predicted"/>
<dbReference type="OrthoDB" id="7187254at2"/>
<dbReference type="AlphaFoldDB" id="A0A1C7P2N5"/>
<gene>
    <name evidence="1" type="ORF">ADU59_19850</name>
</gene>
<dbReference type="RefSeq" id="WP_068955879.1">
    <property type="nucleotide sequence ID" value="NZ_LGLV01000012.1"/>
</dbReference>
<dbReference type="EMBL" id="LGLV01000012">
    <property type="protein sequence ID" value="OBZ93944.1"/>
    <property type="molecule type" value="Genomic_DNA"/>
</dbReference>
<evidence type="ECO:0000313" key="2">
    <source>
        <dbReference type="Proteomes" id="UP000093111"/>
    </source>
</evidence>
<keyword evidence="2" id="KW-1185">Reference proteome</keyword>
<dbReference type="PATRIC" id="fig|1612624.7.peg.5942"/>
<reference evidence="1 2" key="1">
    <citation type="journal article" date="2016" name="Syst. Appl. Microbiol.">
        <title>Pararhizobium polonicum sp. nov. isolated from tumors on stone fruit rootstocks.</title>
        <authorList>
            <person name="Pulawska J."/>
            <person name="Kuzmanovic N."/>
            <person name="Willems A."/>
            <person name="Pothier J.F."/>
        </authorList>
    </citation>
    <scope>NUCLEOTIDE SEQUENCE [LARGE SCALE GENOMIC DNA]</scope>
    <source>
        <strain evidence="1 2">F5.1</strain>
    </source>
</reference>
<dbReference type="Proteomes" id="UP000093111">
    <property type="component" value="Unassembled WGS sequence"/>
</dbReference>
<comment type="caution">
    <text evidence="1">The sequence shown here is derived from an EMBL/GenBank/DDBJ whole genome shotgun (WGS) entry which is preliminary data.</text>
</comment>
<name>A0A1C7P2N5_9HYPH</name>
<evidence type="ECO:0000313" key="1">
    <source>
        <dbReference type="EMBL" id="OBZ93944.1"/>
    </source>
</evidence>
<organism evidence="1 2">
    <name type="scientific">Pararhizobium polonicum</name>
    <dbReference type="NCBI Taxonomy" id="1612624"/>
    <lineage>
        <taxon>Bacteria</taxon>
        <taxon>Pseudomonadati</taxon>
        <taxon>Pseudomonadota</taxon>
        <taxon>Alphaproteobacteria</taxon>
        <taxon>Hyphomicrobiales</taxon>
        <taxon>Rhizobiaceae</taxon>
        <taxon>Rhizobium/Agrobacterium group</taxon>
        <taxon>Pararhizobium</taxon>
    </lineage>
</organism>
<dbReference type="STRING" id="1612624.ADU59_19850"/>
<sequence>MTDDPNTVTEADLHAFVDGFLDGKRRQEVELWLKDHPEDAAEVRQWQTQAAELKAAFSNYARPNADDGALLRTAHPKGTPSPLWRRTALIAASLTLFLSGAVAGIYGERLLSQPVPGENIAAFESLPGQSKTAFLVYASEKRHPVEVGADQQDHLVTWLGKRLDYKLAAPDLKTLGYSLVGGRLLPVNGKAGAMLMYQDAAGQRLTVLLGKNPDSGETSFRFESAGNLETFYWIDGAIGYAVTGEVSRAKLQEIAEECYRQFES</sequence>
<protein>
    <submittedName>
        <fullName evidence="1">Membrane protein</fullName>
    </submittedName>
</protein>
<accession>A0A1C7P2N5</accession>